<dbReference type="SUPFAM" id="SSF48452">
    <property type="entry name" value="TPR-like"/>
    <property type="match status" value="1"/>
</dbReference>
<dbReference type="InterPro" id="IPR011990">
    <property type="entry name" value="TPR-like_helical_dom_sf"/>
</dbReference>
<dbReference type="PROSITE" id="PS50005">
    <property type="entry name" value="TPR"/>
    <property type="match status" value="3"/>
</dbReference>
<dbReference type="PROSITE" id="PS51257">
    <property type="entry name" value="PROKAR_LIPOPROTEIN"/>
    <property type="match status" value="1"/>
</dbReference>
<dbReference type="SMART" id="SM00028">
    <property type="entry name" value="TPR"/>
    <property type="match status" value="6"/>
</dbReference>
<feature type="signal peptide" evidence="5">
    <location>
        <begin position="1"/>
        <end position="27"/>
    </location>
</feature>
<dbReference type="RefSeq" id="WP_209538844.1">
    <property type="nucleotide sequence ID" value="NZ_CP053381.1"/>
</dbReference>
<dbReference type="PROSITE" id="PS50293">
    <property type="entry name" value="TPR_REGION"/>
    <property type="match status" value="1"/>
</dbReference>
<dbReference type="InterPro" id="IPR051939">
    <property type="entry name" value="Glycosyltr_41/O-GlcNAc_trsf"/>
</dbReference>
<reference evidence="6 7" key="1">
    <citation type="journal article" date="2021" name="Front. Microbiol.">
        <title>Aerobic Denitrification and Heterotrophic Sulfur Oxidation in the Genus Halomonas Revealed by Six Novel Species Characterizations and Genome-Based Analysis.</title>
        <authorList>
            <person name="Wang L."/>
            <person name="Shao Z."/>
        </authorList>
    </citation>
    <scope>NUCLEOTIDE SEQUENCE [LARGE SCALE GENOMIC DNA]</scope>
    <source>
        <strain evidence="6 7">MCCC 1A11059</strain>
    </source>
</reference>
<proteinExistence type="predicted"/>
<comment type="pathway">
    <text evidence="1">Protein modification; protein glycosylation.</text>
</comment>
<feature type="repeat" description="TPR" evidence="4">
    <location>
        <begin position="256"/>
        <end position="289"/>
    </location>
</feature>
<protein>
    <submittedName>
        <fullName evidence="6">Tetratricopeptide repeat protein</fullName>
    </submittedName>
</protein>
<gene>
    <name evidence="6" type="ORF">HNO51_07170</name>
</gene>
<evidence type="ECO:0000313" key="7">
    <source>
        <dbReference type="Proteomes" id="UP000671868"/>
    </source>
</evidence>
<feature type="chain" id="PRO_5047191898" evidence="5">
    <location>
        <begin position="28"/>
        <end position="316"/>
    </location>
</feature>
<evidence type="ECO:0000256" key="2">
    <source>
        <dbReference type="ARBA" id="ARBA00022676"/>
    </source>
</evidence>
<feature type="repeat" description="TPR" evidence="4">
    <location>
        <begin position="158"/>
        <end position="191"/>
    </location>
</feature>
<keyword evidence="2" id="KW-0328">Glycosyltransferase</keyword>
<evidence type="ECO:0000256" key="1">
    <source>
        <dbReference type="ARBA" id="ARBA00004922"/>
    </source>
</evidence>
<dbReference type="EMBL" id="CP053381">
    <property type="protein sequence ID" value="QTP54478.1"/>
    <property type="molecule type" value="Genomic_DNA"/>
</dbReference>
<evidence type="ECO:0000256" key="3">
    <source>
        <dbReference type="ARBA" id="ARBA00022679"/>
    </source>
</evidence>
<keyword evidence="4" id="KW-0802">TPR repeat</keyword>
<dbReference type="Pfam" id="PF13181">
    <property type="entry name" value="TPR_8"/>
    <property type="match status" value="2"/>
</dbReference>
<dbReference type="PANTHER" id="PTHR44835:SF1">
    <property type="entry name" value="PROTEIN O-GLCNAC TRANSFERASE"/>
    <property type="match status" value="1"/>
</dbReference>
<evidence type="ECO:0000256" key="5">
    <source>
        <dbReference type="SAM" id="SignalP"/>
    </source>
</evidence>
<dbReference type="Proteomes" id="UP000671868">
    <property type="component" value="Chromosome"/>
</dbReference>
<accession>A0ABX7W644</accession>
<keyword evidence="3" id="KW-0808">Transferase</keyword>
<evidence type="ECO:0000256" key="4">
    <source>
        <dbReference type="PROSITE-ProRule" id="PRU00339"/>
    </source>
</evidence>
<dbReference type="InterPro" id="IPR019734">
    <property type="entry name" value="TPR_rpt"/>
</dbReference>
<feature type="repeat" description="TPR" evidence="4">
    <location>
        <begin position="90"/>
        <end position="123"/>
    </location>
</feature>
<evidence type="ECO:0000313" key="6">
    <source>
        <dbReference type="EMBL" id="QTP54478.1"/>
    </source>
</evidence>
<sequence>MKLTLKNTVVGISLALLLGGCASNAQRQSGSDPYASLGDGGSSVEYSTAFPVASPEEAYRNGAAALRGNDVDRALFEYLRGLRMEKSPKADPLYRIGIIHHGRGNHDLAEKAYRWAMEIDGSHMGARTALGIVLLEQRDYDNAEQQLQPLASRPDVPWQAHNALGVIADIRGDFERARRHYEKALEASPSTPLVLNNLGYSRYLAGDWEGARLSLRRAVSANPRYELAWRNLGLVYAREGDFETAIEAVARNGDRAKAYNDIGYISMLEGRYEDAMGFFDEAMRLSPAYYVTASENARNLEGLLRRNGDSRGVRAN</sequence>
<name>A0ABX7W644_9GAMM</name>
<keyword evidence="5" id="KW-0732">Signal</keyword>
<dbReference type="Gene3D" id="1.25.40.10">
    <property type="entry name" value="Tetratricopeptide repeat domain"/>
    <property type="match status" value="3"/>
</dbReference>
<dbReference type="Pfam" id="PF13432">
    <property type="entry name" value="TPR_16"/>
    <property type="match status" value="2"/>
</dbReference>
<keyword evidence="7" id="KW-1185">Reference proteome</keyword>
<dbReference type="PANTHER" id="PTHR44835">
    <property type="entry name" value="UDP-N-ACETYLGLUCOSAMINE--PEPTIDE N-ACETYLGLUCOSAMINYLTRANSFERASE SPINDLY-RELATED"/>
    <property type="match status" value="1"/>
</dbReference>
<organism evidence="6 7">
    <name type="scientific">Billgrantia sulfidoxydans</name>
    <dbReference type="NCBI Taxonomy" id="2733484"/>
    <lineage>
        <taxon>Bacteria</taxon>
        <taxon>Pseudomonadati</taxon>
        <taxon>Pseudomonadota</taxon>
        <taxon>Gammaproteobacteria</taxon>
        <taxon>Oceanospirillales</taxon>
        <taxon>Halomonadaceae</taxon>
        <taxon>Billgrantia</taxon>
    </lineage>
</organism>